<comment type="caution">
    <text evidence="5">The sequence shown here is derived from an EMBL/GenBank/DDBJ whole genome shotgun (WGS) entry which is preliminary data.</text>
</comment>
<keyword evidence="3" id="KW-0862">Zinc</keyword>
<evidence type="ECO:0000313" key="5">
    <source>
        <dbReference type="EMBL" id="MCX2981885.1"/>
    </source>
</evidence>
<sequence length="150" mass="16548">MTETNFKHQYEGGCRCGGVAVTYFCNTQASATPVRSCGCEYCSPQQHAFVSTPEAMITVQVKHPHIIYSHRFGTYSAGFCHCAVCNELVFVRAEIDGETYAAVSVQALHLADEFTAAAAFDFDAESDEQRNTRRRQSWTANFSLTVANAN</sequence>
<dbReference type="SUPFAM" id="SSF51316">
    <property type="entry name" value="Mss4-like"/>
    <property type="match status" value="1"/>
</dbReference>
<keyword evidence="2" id="KW-0479">Metal-binding</keyword>
<dbReference type="RefSeq" id="WP_279245878.1">
    <property type="nucleotide sequence ID" value="NZ_SHNN01000002.1"/>
</dbReference>
<evidence type="ECO:0000259" key="4">
    <source>
        <dbReference type="PROSITE" id="PS51891"/>
    </source>
</evidence>
<dbReference type="Proteomes" id="UP001143362">
    <property type="component" value="Unassembled WGS sequence"/>
</dbReference>
<dbReference type="EMBL" id="SHNN01000002">
    <property type="protein sequence ID" value="MCX2981885.1"/>
    <property type="molecule type" value="Genomic_DNA"/>
</dbReference>
<comment type="similarity">
    <text evidence="1">Belongs to the Gfa family.</text>
</comment>
<protein>
    <recommendedName>
        <fullName evidence="4">CENP-V/GFA domain-containing protein</fullName>
    </recommendedName>
</protein>
<keyword evidence="6" id="KW-1185">Reference proteome</keyword>
<accession>A0ABT3TI48</accession>
<dbReference type="InterPro" id="IPR011057">
    <property type="entry name" value="Mss4-like_sf"/>
</dbReference>
<evidence type="ECO:0000313" key="6">
    <source>
        <dbReference type="Proteomes" id="UP001143362"/>
    </source>
</evidence>
<evidence type="ECO:0000256" key="3">
    <source>
        <dbReference type="ARBA" id="ARBA00022833"/>
    </source>
</evidence>
<name>A0ABT3TI48_9GAMM</name>
<dbReference type="InterPro" id="IPR006913">
    <property type="entry name" value="CENP-V/GFA"/>
</dbReference>
<evidence type="ECO:0000256" key="2">
    <source>
        <dbReference type="ARBA" id="ARBA00022723"/>
    </source>
</evidence>
<organism evidence="5 6">
    <name type="scientific">Candidatus Litorirhabdus singularis</name>
    <dbReference type="NCBI Taxonomy" id="2518993"/>
    <lineage>
        <taxon>Bacteria</taxon>
        <taxon>Pseudomonadati</taxon>
        <taxon>Pseudomonadota</taxon>
        <taxon>Gammaproteobacteria</taxon>
        <taxon>Cellvibrionales</taxon>
        <taxon>Halieaceae</taxon>
        <taxon>Candidatus Litorirhabdus</taxon>
    </lineage>
</organism>
<reference evidence="5" key="1">
    <citation type="submission" date="2019-02" db="EMBL/GenBank/DDBJ databases">
        <authorList>
            <person name="Li S.-H."/>
        </authorList>
    </citation>
    <scope>NUCLEOTIDE SEQUENCE</scope>
    <source>
        <strain evidence="5">IMCC14734</strain>
    </source>
</reference>
<dbReference type="Gene3D" id="2.170.150.70">
    <property type="match status" value="1"/>
</dbReference>
<dbReference type="PROSITE" id="PS51891">
    <property type="entry name" value="CENP_V_GFA"/>
    <property type="match status" value="1"/>
</dbReference>
<feature type="domain" description="CENP-V/GFA" evidence="4">
    <location>
        <begin position="10"/>
        <end position="123"/>
    </location>
</feature>
<gene>
    <name evidence="5" type="ORF">EYC98_13560</name>
</gene>
<evidence type="ECO:0000256" key="1">
    <source>
        <dbReference type="ARBA" id="ARBA00005495"/>
    </source>
</evidence>
<proteinExistence type="inferred from homology"/>